<feature type="non-terminal residue" evidence="1">
    <location>
        <position position="30"/>
    </location>
</feature>
<accession>A0A382PNR8</accession>
<gene>
    <name evidence="1" type="ORF">METZ01_LOCUS326455</name>
</gene>
<reference evidence="1" key="1">
    <citation type="submission" date="2018-05" db="EMBL/GenBank/DDBJ databases">
        <authorList>
            <person name="Lanie J.A."/>
            <person name="Ng W.-L."/>
            <person name="Kazmierczak K.M."/>
            <person name="Andrzejewski T.M."/>
            <person name="Davidsen T.M."/>
            <person name="Wayne K.J."/>
            <person name="Tettelin H."/>
            <person name="Glass J.I."/>
            <person name="Rusch D."/>
            <person name="Podicherti R."/>
            <person name="Tsui H.-C.T."/>
            <person name="Winkler M.E."/>
        </authorList>
    </citation>
    <scope>NUCLEOTIDE SEQUENCE</scope>
</reference>
<sequence>MAPVIRIPDSLYNRLEKHAEGFDSPSNVIE</sequence>
<protein>
    <submittedName>
        <fullName evidence="1">Uncharacterized protein</fullName>
    </submittedName>
</protein>
<proteinExistence type="predicted"/>
<name>A0A382PNR8_9ZZZZ</name>
<organism evidence="1">
    <name type="scientific">marine metagenome</name>
    <dbReference type="NCBI Taxonomy" id="408172"/>
    <lineage>
        <taxon>unclassified sequences</taxon>
        <taxon>metagenomes</taxon>
        <taxon>ecological metagenomes</taxon>
    </lineage>
</organism>
<dbReference type="AlphaFoldDB" id="A0A382PNR8"/>
<dbReference type="EMBL" id="UINC01107891">
    <property type="protein sequence ID" value="SVC73601.1"/>
    <property type="molecule type" value="Genomic_DNA"/>
</dbReference>
<evidence type="ECO:0000313" key="1">
    <source>
        <dbReference type="EMBL" id="SVC73601.1"/>
    </source>
</evidence>